<proteinExistence type="predicted"/>
<reference evidence="1" key="1">
    <citation type="journal article" date="2013" name="BMC Genomics">
        <title>Unscrambling butterfly oogenesis.</title>
        <authorList>
            <person name="Carter J.M."/>
            <person name="Baker S.C."/>
            <person name="Pink R."/>
            <person name="Carter D.R."/>
            <person name="Collins A."/>
            <person name="Tomlin J."/>
            <person name="Gibbs M."/>
            <person name="Breuker C.J."/>
        </authorList>
    </citation>
    <scope>NUCLEOTIDE SEQUENCE</scope>
    <source>
        <tissue evidence="1">Ovary</tissue>
    </source>
</reference>
<accession>S4PT02</accession>
<dbReference type="EMBL" id="GAIX01012893">
    <property type="protein sequence ID" value="JAA79667.1"/>
    <property type="molecule type" value="Transcribed_RNA"/>
</dbReference>
<sequence>MMSKFGAKAPVLNNVPWLSNISKIAKSIVLELVLNCISNIESFSNHLTCTHLCDNLKYRQYNTFCLYFKLSQRCVHVK</sequence>
<dbReference type="AlphaFoldDB" id="S4PT02"/>
<name>S4PT02_9NEOP</name>
<feature type="non-terminal residue" evidence="1">
    <location>
        <position position="78"/>
    </location>
</feature>
<protein>
    <submittedName>
        <fullName evidence="1">Uncharacterized protein</fullName>
    </submittedName>
</protein>
<reference evidence="1" key="2">
    <citation type="submission" date="2013-05" db="EMBL/GenBank/DDBJ databases">
        <authorList>
            <person name="Carter J.-M."/>
            <person name="Baker S.C."/>
            <person name="Pink R."/>
            <person name="Carter D.R.F."/>
            <person name="Collins A."/>
            <person name="Tomlin J."/>
            <person name="Gibbs M."/>
            <person name="Breuker C.J."/>
        </authorList>
    </citation>
    <scope>NUCLEOTIDE SEQUENCE</scope>
    <source>
        <tissue evidence="1">Ovary</tissue>
    </source>
</reference>
<organism evidence="1">
    <name type="scientific">Pararge aegeria</name>
    <name type="common">speckled wood butterfly</name>
    <dbReference type="NCBI Taxonomy" id="116150"/>
    <lineage>
        <taxon>Eukaryota</taxon>
        <taxon>Metazoa</taxon>
        <taxon>Ecdysozoa</taxon>
        <taxon>Arthropoda</taxon>
        <taxon>Hexapoda</taxon>
        <taxon>Insecta</taxon>
        <taxon>Pterygota</taxon>
        <taxon>Neoptera</taxon>
        <taxon>Endopterygota</taxon>
        <taxon>Lepidoptera</taxon>
        <taxon>Glossata</taxon>
        <taxon>Ditrysia</taxon>
        <taxon>Papilionoidea</taxon>
        <taxon>Nymphalidae</taxon>
        <taxon>Satyrinae</taxon>
        <taxon>Satyrini</taxon>
        <taxon>Parargina</taxon>
        <taxon>Pararge</taxon>
    </lineage>
</organism>
<evidence type="ECO:0000313" key="1">
    <source>
        <dbReference type="EMBL" id="JAA79667.1"/>
    </source>
</evidence>